<keyword evidence="14 22" id="KW-0573">Peptidoglycan synthesis</keyword>
<dbReference type="Gene3D" id="3.30.470.20">
    <property type="entry name" value="ATP-grasp fold, B domain"/>
    <property type="match status" value="1"/>
</dbReference>
<dbReference type="GO" id="GO:0009252">
    <property type="term" value="P:peptidoglycan biosynthetic process"/>
    <property type="evidence" value="ECO:0007669"/>
    <property type="project" value="UniProtKB-UniRule"/>
</dbReference>
<keyword evidence="7 22" id="KW-0963">Cytoplasm</keyword>
<dbReference type="Gene3D" id="3.40.50.20">
    <property type="match status" value="1"/>
</dbReference>
<evidence type="ECO:0000256" key="1">
    <source>
        <dbReference type="ARBA" id="ARBA00001936"/>
    </source>
</evidence>
<comment type="caution">
    <text evidence="27">The sequence shown here is derived from an EMBL/GenBank/DDBJ whole genome shotgun (WGS) entry which is preliminary data.</text>
</comment>
<dbReference type="GO" id="GO:0008716">
    <property type="term" value="F:D-alanine-D-alanine ligase activity"/>
    <property type="evidence" value="ECO:0007669"/>
    <property type="project" value="UniProtKB-UniRule"/>
</dbReference>
<evidence type="ECO:0000256" key="14">
    <source>
        <dbReference type="ARBA" id="ARBA00022984"/>
    </source>
</evidence>
<evidence type="ECO:0000256" key="9">
    <source>
        <dbReference type="ARBA" id="ARBA00022723"/>
    </source>
</evidence>
<dbReference type="PIRSF" id="PIRSF039102">
    <property type="entry name" value="Ddl/VanB"/>
    <property type="match status" value="1"/>
</dbReference>
<feature type="binding site" evidence="24">
    <location>
        <position position="334"/>
    </location>
    <ligand>
        <name>Mg(2+)</name>
        <dbReference type="ChEBI" id="CHEBI:18420"/>
        <label>1</label>
    </ligand>
</feature>
<keyword evidence="28" id="KW-1185">Reference proteome</keyword>
<keyword evidence="8 22" id="KW-0436">Ligase</keyword>
<evidence type="ECO:0000256" key="15">
    <source>
        <dbReference type="ARBA" id="ARBA00023211"/>
    </source>
</evidence>
<keyword evidence="11 25" id="KW-0067">ATP-binding</keyword>
<evidence type="ECO:0000256" key="24">
    <source>
        <dbReference type="PIRSR" id="PIRSR039102-3"/>
    </source>
</evidence>
<evidence type="ECO:0000256" key="23">
    <source>
        <dbReference type="PIRSR" id="PIRSR039102-1"/>
    </source>
</evidence>
<evidence type="ECO:0000256" key="19">
    <source>
        <dbReference type="ARBA" id="ARBA00068427"/>
    </source>
</evidence>
<dbReference type="InterPro" id="IPR011095">
    <property type="entry name" value="Dala_Dala_lig_C"/>
</dbReference>
<dbReference type="InterPro" id="IPR000291">
    <property type="entry name" value="D-Ala_lig_Van_CS"/>
</dbReference>
<dbReference type="GO" id="GO:0008360">
    <property type="term" value="P:regulation of cell shape"/>
    <property type="evidence" value="ECO:0007669"/>
    <property type="project" value="UniProtKB-KW"/>
</dbReference>
<dbReference type="AlphaFoldDB" id="A0A7W5B3F8"/>
<dbReference type="Pfam" id="PF01820">
    <property type="entry name" value="Dala_Dala_lig_N"/>
    <property type="match status" value="1"/>
</dbReference>
<evidence type="ECO:0000256" key="18">
    <source>
        <dbReference type="ARBA" id="ARBA00060592"/>
    </source>
</evidence>
<comment type="catalytic activity">
    <reaction evidence="17 22">
        <text>2 D-alanine + ATP = D-alanyl-D-alanine + ADP + phosphate + H(+)</text>
        <dbReference type="Rhea" id="RHEA:11224"/>
        <dbReference type="ChEBI" id="CHEBI:15378"/>
        <dbReference type="ChEBI" id="CHEBI:30616"/>
        <dbReference type="ChEBI" id="CHEBI:43474"/>
        <dbReference type="ChEBI" id="CHEBI:57416"/>
        <dbReference type="ChEBI" id="CHEBI:57822"/>
        <dbReference type="ChEBI" id="CHEBI:456216"/>
        <dbReference type="EC" id="6.3.2.4"/>
    </reaction>
</comment>
<gene>
    <name evidence="22" type="primary">ddl</name>
    <name evidence="27" type="ORF">FHS18_005324</name>
</gene>
<dbReference type="GO" id="GO:0071555">
    <property type="term" value="P:cell wall organization"/>
    <property type="evidence" value="ECO:0007669"/>
    <property type="project" value="UniProtKB-KW"/>
</dbReference>
<dbReference type="PANTHER" id="PTHR23132">
    <property type="entry name" value="D-ALANINE--D-ALANINE LIGASE"/>
    <property type="match status" value="1"/>
</dbReference>
<keyword evidence="10 25" id="KW-0547">Nucleotide-binding</keyword>
<dbReference type="RefSeq" id="WP_183603316.1">
    <property type="nucleotide sequence ID" value="NZ_JACHXK010000017.1"/>
</dbReference>
<evidence type="ECO:0000256" key="12">
    <source>
        <dbReference type="ARBA" id="ARBA00022842"/>
    </source>
</evidence>
<protein>
    <recommendedName>
        <fullName evidence="19 22">D-alanine--D-alanine ligase</fullName>
        <ecNumber evidence="6 22">6.3.2.4</ecNumber>
    </recommendedName>
    <alternativeName>
        <fullName evidence="21 22">D-Ala-D-Ala ligase</fullName>
    </alternativeName>
    <alternativeName>
        <fullName evidence="20 22">D-alanylalanine synthetase</fullName>
    </alternativeName>
</protein>
<feature type="active site" evidence="23">
    <location>
        <position position="15"/>
    </location>
</feature>
<dbReference type="Gene3D" id="3.30.1490.20">
    <property type="entry name" value="ATP-grasp fold, A domain"/>
    <property type="match status" value="1"/>
</dbReference>
<comment type="pathway">
    <text evidence="4 22">Cell wall biogenesis; peptidoglycan biosynthesis.</text>
</comment>
<feature type="domain" description="ATP-grasp" evidence="26">
    <location>
        <begin position="150"/>
        <end position="363"/>
    </location>
</feature>
<proteinExistence type="inferred from homology"/>
<dbReference type="GO" id="GO:0005524">
    <property type="term" value="F:ATP binding"/>
    <property type="evidence" value="ECO:0007669"/>
    <property type="project" value="UniProtKB-UniRule"/>
</dbReference>
<evidence type="ECO:0000256" key="5">
    <source>
        <dbReference type="ARBA" id="ARBA00010871"/>
    </source>
</evidence>
<comment type="cofactor">
    <cofactor evidence="1">
        <name>Mn(2+)</name>
        <dbReference type="ChEBI" id="CHEBI:29035"/>
    </cofactor>
</comment>
<evidence type="ECO:0000256" key="4">
    <source>
        <dbReference type="ARBA" id="ARBA00004752"/>
    </source>
</evidence>
<dbReference type="NCBIfam" id="NF002528">
    <property type="entry name" value="PRK01966.1-4"/>
    <property type="match status" value="1"/>
</dbReference>
<evidence type="ECO:0000256" key="10">
    <source>
        <dbReference type="ARBA" id="ARBA00022741"/>
    </source>
</evidence>
<evidence type="ECO:0000256" key="2">
    <source>
        <dbReference type="ARBA" id="ARBA00003921"/>
    </source>
</evidence>
<dbReference type="HAMAP" id="MF_00047">
    <property type="entry name" value="Dala_Dala_lig"/>
    <property type="match status" value="1"/>
</dbReference>
<keyword evidence="13 22" id="KW-0133">Cell shape</keyword>
<reference evidence="27 28" key="1">
    <citation type="submission" date="2020-08" db="EMBL/GenBank/DDBJ databases">
        <title>Genomic Encyclopedia of Type Strains, Phase III (KMG-III): the genomes of soil and plant-associated and newly described type strains.</title>
        <authorList>
            <person name="Whitman W."/>
        </authorList>
    </citation>
    <scope>NUCLEOTIDE SEQUENCE [LARGE SCALE GENOMIC DNA]</scope>
    <source>
        <strain evidence="27 28">CECT 5862</strain>
    </source>
</reference>
<evidence type="ECO:0000259" key="26">
    <source>
        <dbReference type="PROSITE" id="PS50975"/>
    </source>
</evidence>
<accession>A0A7W5B3F8</accession>
<dbReference type="PROSITE" id="PS50975">
    <property type="entry name" value="ATP_GRASP"/>
    <property type="match status" value="1"/>
</dbReference>
<dbReference type="FunFam" id="3.30.1490.20:FF:000007">
    <property type="entry name" value="D-alanine--D-alanine ligase"/>
    <property type="match status" value="1"/>
</dbReference>
<evidence type="ECO:0000313" key="28">
    <source>
        <dbReference type="Proteomes" id="UP000570361"/>
    </source>
</evidence>
<evidence type="ECO:0000313" key="27">
    <source>
        <dbReference type="EMBL" id="MBB3113221.1"/>
    </source>
</evidence>
<evidence type="ECO:0000256" key="17">
    <source>
        <dbReference type="ARBA" id="ARBA00047614"/>
    </source>
</evidence>
<evidence type="ECO:0000256" key="6">
    <source>
        <dbReference type="ARBA" id="ARBA00012216"/>
    </source>
</evidence>
<evidence type="ECO:0000256" key="11">
    <source>
        <dbReference type="ARBA" id="ARBA00022840"/>
    </source>
</evidence>
<keyword evidence="12 24" id="KW-0460">Magnesium</keyword>
<dbReference type="PROSITE" id="PS00843">
    <property type="entry name" value="DALA_DALA_LIGASE_1"/>
    <property type="match status" value="1"/>
</dbReference>
<sequence>MKIRVGVLFGGMSVEHEVSIISGLQALHALDTNKYEPIPIYITKDGKWYTGPSLTSVDAFKNIPDLLKNSHHVILHTESKGVHQLINPKPTLFGKGNKKVIAEIDVAFPVTHGTLGEDGALQGHLELNQIPYVGCNVLASAVGMDKIVMKTVIRGAGIPSVNYVWFYSRSWDVEQEACINRVEAELTYPVIVKPANLGSSVGIKKAANREELIDAVTDALMYSNKVLIEQMVQNLTEVNCSVIGDHEEVETSICEEVLKSDEILSYQDKYMSQSKGGSKGMTSTNRKVPAEISDEMTQQVKELAKRTFLELGCNGVSRIDFLIDKDNGSVYVNEINTIPGSLAFYLWEPVGKSFTQMTSQLITLALKRHRENAQLTLSYDSNILALQGKGGGKLGTKN</sequence>
<dbReference type="SUPFAM" id="SSF56059">
    <property type="entry name" value="Glutathione synthetase ATP-binding domain-like"/>
    <property type="match status" value="1"/>
</dbReference>
<evidence type="ECO:0000256" key="20">
    <source>
        <dbReference type="ARBA" id="ARBA00076288"/>
    </source>
</evidence>
<feature type="active site" evidence="23">
    <location>
        <position position="199"/>
    </location>
</feature>
<evidence type="ECO:0000256" key="7">
    <source>
        <dbReference type="ARBA" id="ARBA00022490"/>
    </source>
</evidence>
<name>A0A7W5B3F8_9BACL</name>
<dbReference type="InterPro" id="IPR011761">
    <property type="entry name" value="ATP-grasp"/>
</dbReference>
<evidence type="ECO:0000256" key="3">
    <source>
        <dbReference type="ARBA" id="ARBA00004496"/>
    </source>
</evidence>
<dbReference type="NCBIfam" id="TIGR01205">
    <property type="entry name" value="D_ala_D_alaTIGR"/>
    <property type="match status" value="1"/>
</dbReference>
<feature type="binding site" evidence="24">
    <location>
        <position position="334"/>
    </location>
    <ligand>
        <name>Mg(2+)</name>
        <dbReference type="ChEBI" id="CHEBI:18420"/>
        <label>2</label>
    </ligand>
</feature>
<feature type="binding site" evidence="24">
    <location>
        <position position="336"/>
    </location>
    <ligand>
        <name>Mg(2+)</name>
        <dbReference type="ChEBI" id="CHEBI:18420"/>
        <label>2</label>
    </ligand>
</feature>
<keyword evidence="15 24" id="KW-0464">Manganese</keyword>
<organism evidence="27 28">
    <name type="scientific">Paenibacillus phyllosphaerae</name>
    <dbReference type="NCBI Taxonomy" id="274593"/>
    <lineage>
        <taxon>Bacteria</taxon>
        <taxon>Bacillati</taxon>
        <taxon>Bacillota</taxon>
        <taxon>Bacilli</taxon>
        <taxon>Bacillales</taxon>
        <taxon>Paenibacillaceae</taxon>
        <taxon>Paenibacillus</taxon>
    </lineage>
</organism>
<dbReference type="InterPro" id="IPR013815">
    <property type="entry name" value="ATP_grasp_subdomain_1"/>
</dbReference>
<dbReference type="SUPFAM" id="SSF52440">
    <property type="entry name" value="PreATP-grasp domain"/>
    <property type="match status" value="1"/>
</dbReference>
<dbReference type="Pfam" id="PF07478">
    <property type="entry name" value="Dala_Dala_lig_C"/>
    <property type="match status" value="1"/>
</dbReference>
<dbReference type="EMBL" id="JACHXK010000017">
    <property type="protein sequence ID" value="MBB3113221.1"/>
    <property type="molecule type" value="Genomic_DNA"/>
</dbReference>
<dbReference type="PROSITE" id="PS00844">
    <property type="entry name" value="DALA_DALA_LIGASE_2"/>
    <property type="match status" value="1"/>
</dbReference>
<keyword evidence="16 22" id="KW-0961">Cell wall biogenesis/degradation</keyword>
<dbReference type="GO" id="GO:0005829">
    <property type="term" value="C:cytosol"/>
    <property type="evidence" value="ECO:0007669"/>
    <property type="project" value="TreeGrafter"/>
</dbReference>
<evidence type="ECO:0000256" key="8">
    <source>
        <dbReference type="ARBA" id="ARBA00022598"/>
    </source>
</evidence>
<dbReference type="PANTHER" id="PTHR23132:SF25">
    <property type="entry name" value="D-ALANINE--D-ALANINE LIGASE A"/>
    <property type="match status" value="1"/>
</dbReference>
<dbReference type="GO" id="GO:0046872">
    <property type="term" value="F:metal ion binding"/>
    <property type="evidence" value="ECO:0007669"/>
    <property type="project" value="UniProtKB-KW"/>
</dbReference>
<comment type="subcellular location">
    <subcellularLocation>
        <location evidence="3 22">Cytoplasm</location>
    </subcellularLocation>
</comment>
<comment type="function">
    <text evidence="2 22">Cell wall formation.</text>
</comment>
<dbReference type="UniPathway" id="UPA00219"/>
<evidence type="ECO:0000256" key="21">
    <source>
        <dbReference type="ARBA" id="ARBA00077154"/>
    </source>
</evidence>
<feature type="active site" evidence="23">
    <location>
        <position position="341"/>
    </location>
</feature>
<keyword evidence="9 24" id="KW-0479">Metal-binding</keyword>
<evidence type="ECO:0000256" key="25">
    <source>
        <dbReference type="PROSITE-ProRule" id="PRU00409"/>
    </source>
</evidence>
<dbReference type="InterPro" id="IPR011127">
    <property type="entry name" value="Dala_Dala_lig_N"/>
</dbReference>
<feature type="binding site" evidence="24">
    <location>
        <position position="320"/>
    </location>
    <ligand>
        <name>Mg(2+)</name>
        <dbReference type="ChEBI" id="CHEBI:18420"/>
        <label>1</label>
    </ligand>
</feature>
<comment type="similarity">
    <text evidence="5 22">Belongs to the D-alanine--D-alanine ligase family.</text>
</comment>
<evidence type="ECO:0000256" key="22">
    <source>
        <dbReference type="HAMAP-Rule" id="MF_00047"/>
    </source>
</evidence>
<dbReference type="Proteomes" id="UP000570361">
    <property type="component" value="Unassembled WGS sequence"/>
</dbReference>
<dbReference type="InterPro" id="IPR005905">
    <property type="entry name" value="D_ala_D_ala"/>
</dbReference>
<evidence type="ECO:0000256" key="13">
    <source>
        <dbReference type="ARBA" id="ARBA00022960"/>
    </source>
</evidence>
<dbReference type="EC" id="6.3.2.4" evidence="6 22"/>
<dbReference type="InterPro" id="IPR016185">
    <property type="entry name" value="PreATP-grasp_dom_sf"/>
</dbReference>
<comment type="cofactor">
    <cofactor evidence="24">
        <name>Mg(2+)</name>
        <dbReference type="ChEBI" id="CHEBI:18420"/>
    </cofactor>
    <cofactor evidence="24">
        <name>Mn(2+)</name>
        <dbReference type="ChEBI" id="CHEBI:29035"/>
    </cofactor>
    <text evidence="24">Binds 2 magnesium or manganese ions per subunit.</text>
</comment>
<comment type="pathway">
    <text evidence="18">Glycan biosynthesis.</text>
</comment>
<evidence type="ECO:0000256" key="16">
    <source>
        <dbReference type="ARBA" id="ARBA00023316"/>
    </source>
</evidence>